<comment type="caution">
    <text evidence="1">The sequence shown here is derived from an EMBL/GenBank/DDBJ whole genome shotgun (WGS) entry which is preliminary data.</text>
</comment>
<gene>
    <name evidence="1" type="ORF">AGERDE_LOCUS7189</name>
</gene>
<sequence length="251" mass="29738">MPRRQTNPNSNPPNQTAPRATVQLVMSQLLVMQANQDQHNQDVQQQLLIGQANQDETHHQLQEMQRQQRHVVRLLHLLEEYEKDGRYDPIRYSGILFTLHQDTEANQDQHNQDVQQQLLIGQANQDETHHQLQEMQRQQRHVVRLLHLLEEYEKDGRYDPIRYSGILFTLHQDTEVEEVRICLPPLGGILQEIQRQQRHVVRLLHLLEEYEKDGRYDPIRQTYSGIYIGHINFVTYELYNTNNAAHYCACS</sequence>
<reference evidence="1" key="1">
    <citation type="submission" date="2021-06" db="EMBL/GenBank/DDBJ databases">
        <authorList>
            <person name="Kallberg Y."/>
            <person name="Tangrot J."/>
            <person name="Rosling A."/>
        </authorList>
    </citation>
    <scope>NUCLEOTIDE SEQUENCE</scope>
    <source>
        <strain evidence="1">MT106</strain>
    </source>
</reference>
<dbReference type="Proteomes" id="UP000789831">
    <property type="component" value="Unassembled WGS sequence"/>
</dbReference>
<dbReference type="EMBL" id="CAJVPL010001260">
    <property type="protein sequence ID" value="CAG8561826.1"/>
    <property type="molecule type" value="Genomic_DNA"/>
</dbReference>
<proteinExistence type="predicted"/>
<protein>
    <submittedName>
        <fullName evidence="1">7940_t:CDS:1</fullName>
    </submittedName>
</protein>
<evidence type="ECO:0000313" key="2">
    <source>
        <dbReference type="Proteomes" id="UP000789831"/>
    </source>
</evidence>
<evidence type="ECO:0000313" key="1">
    <source>
        <dbReference type="EMBL" id="CAG8561826.1"/>
    </source>
</evidence>
<keyword evidence="2" id="KW-1185">Reference proteome</keyword>
<name>A0A9N9BCY6_9GLOM</name>
<accession>A0A9N9BCY6</accession>
<organism evidence="1 2">
    <name type="scientific">Ambispora gerdemannii</name>
    <dbReference type="NCBI Taxonomy" id="144530"/>
    <lineage>
        <taxon>Eukaryota</taxon>
        <taxon>Fungi</taxon>
        <taxon>Fungi incertae sedis</taxon>
        <taxon>Mucoromycota</taxon>
        <taxon>Glomeromycotina</taxon>
        <taxon>Glomeromycetes</taxon>
        <taxon>Archaeosporales</taxon>
        <taxon>Ambisporaceae</taxon>
        <taxon>Ambispora</taxon>
    </lineage>
</organism>
<dbReference type="AlphaFoldDB" id="A0A9N9BCY6"/>